<dbReference type="GO" id="GO:0003677">
    <property type="term" value="F:DNA binding"/>
    <property type="evidence" value="ECO:0007669"/>
    <property type="project" value="InterPro"/>
</dbReference>
<dbReference type="InterPro" id="IPR036162">
    <property type="entry name" value="Resolvase-like_N_sf"/>
</dbReference>
<dbReference type="Proteomes" id="UP000229315">
    <property type="component" value="Unassembled WGS sequence"/>
</dbReference>
<proteinExistence type="predicted"/>
<dbReference type="Pfam" id="PF00239">
    <property type="entry name" value="Resolvase"/>
    <property type="match status" value="1"/>
</dbReference>
<dbReference type="Pfam" id="PF07508">
    <property type="entry name" value="Recombinase"/>
    <property type="match status" value="1"/>
</dbReference>
<dbReference type="SMART" id="SM00857">
    <property type="entry name" value="Resolvase"/>
    <property type="match status" value="1"/>
</dbReference>
<dbReference type="InterPro" id="IPR011109">
    <property type="entry name" value="DNA_bind_recombinase_dom"/>
</dbReference>
<dbReference type="AlphaFoldDB" id="A0A2H0UFM7"/>
<dbReference type="InterPro" id="IPR006119">
    <property type="entry name" value="Resolv_N"/>
</dbReference>
<evidence type="ECO:0000313" key="3">
    <source>
        <dbReference type="EMBL" id="PIR85223.1"/>
    </source>
</evidence>
<dbReference type="Pfam" id="PF13408">
    <property type="entry name" value="Zn_ribbon_recom"/>
    <property type="match status" value="1"/>
</dbReference>
<comment type="caution">
    <text evidence="3">The sequence shown here is derived from an EMBL/GenBank/DDBJ whole genome shotgun (WGS) entry which is preliminary data.</text>
</comment>
<evidence type="ECO:0000259" key="1">
    <source>
        <dbReference type="PROSITE" id="PS51736"/>
    </source>
</evidence>
<dbReference type="InterPro" id="IPR038109">
    <property type="entry name" value="DNA_bind_recomb_sf"/>
</dbReference>
<dbReference type="PANTHER" id="PTHR30461">
    <property type="entry name" value="DNA-INVERTASE FROM LAMBDOID PROPHAGE"/>
    <property type="match status" value="1"/>
</dbReference>
<dbReference type="GO" id="GO:0000150">
    <property type="term" value="F:DNA strand exchange activity"/>
    <property type="evidence" value="ECO:0007669"/>
    <property type="project" value="InterPro"/>
</dbReference>
<reference evidence="4" key="1">
    <citation type="submission" date="2017-09" db="EMBL/GenBank/DDBJ databases">
        <title>Depth-based differentiation of microbial function through sediment-hosted aquifers and enrichment of novel symbionts in the deep terrestrial subsurface.</title>
        <authorList>
            <person name="Probst A.J."/>
            <person name="Ladd B."/>
            <person name="Jarett J.K."/>
            <person name="Geller-Mcgrath D.E."/>
            <person name="Sieber C.M.K."/>
            <person name="Emerson J.B."/>
            <person name="Anantharaman K."/>
            <person name="Thomas B.C."/>
            <person name="Malmstrom R."/>
            <person name="Stieglmeier M."/>
            <person name="Klingl A."/>
            <person name="Woyke T."/>
            <person name="Ryan C.M."/>
            <person name="Banfield J.F."/>
        </authorList>
    </citation>
    <scope>NUCLEOTIDE SEQUENCE [LARGE SCALE GENOMIC DNA]</scope>
</reference>
<evidence type="ECO:0008006" key="5">
    <source>
        <dbReference type="Google" id="ProtNLM"/>
    </source>
</evidence>
<dbReference type="InterPro" id="IPR050639">
    <property type="entry name" value="SSR_resolvase"/>
</dbReference>
<dbReference type="PROSITE" id="PS51737">
    <property type="entry name" value="RECOMBINASE_DNA_BIND"/>
    <property type="match status" value="1"/>
</dbReference>
<sequence length="441" mass="50877">MHITNPLEMASDAPPVEIPAKYCLYARKSSESDEKQALSIDAQIKEMLQLAQRDQLDIAEIKRESHSAKETSGRPVFNEMIREIGEGKFNAILAWHPDRLSRNAGDLGKIVDLMDQQKIVRVQTYGQSFTNAPSEKFLLMILCSQAKLDNDNKSVNVKRGLRSRLEMGLWPGPAPTGYLNHPDRTKKCHVVPDPQRIHVIKLMFEKVAYEKWSGRQLFCWLRDDLKFKTVGGKPMALSNVFIILRNPFYCGLMEYPKKSGKWYVGQHEPCISQELFKKVQEKLDSHKPHGGMYKEFAFTRLMKCGLCNSGVTAEEKFKDLVGGGTAKYIYYGCTKFYDKHCKNTYLREENLIKQLVEIIDKVDLDKIGVKKKLEKELGRLNQFREKVLGLTKEEIETQRKTDVRAYAKYLLKEGTLEEKRELMQSFKSRLTMIHKKIVLDD</sequence>
<organism evidence="3 4">
    <name type="scientific">Candidatus Kaiserbacteria bacterium CG10_big_fil_rev_8_21_14_0_10_45_20</name>
    <dbReference type="NCBI Taxonomy" id="1974607"/>
    <lineage>
        <taxon>Bacteria</taxon>
        <taxon>Candidatus Kaiseribacteriota</taxon>
    </lineage>
</organism>
<dbReference type="Gene3D" id="3.40.50.1390">
    <property type="entry name" value="Resolvase, N-terminal catalytic domain"/>
    <property type="match status" value="1"/>
</dbReference>
<dbReference type="PROSITE" id="PS51736">
    <property type="entry name" value="RECOMBINASES_3"/>
    <property type="match status" value="1"/>
</dbReference>
<feature type="domain" description="Resolvase/invertase-type recombinase catalytic" evidence="1">
    <location>
        <begin position="21"/>
        <end position="168"/>
    </location>
</feature>
<evidence type="ECO:0000313" key="4">
    <source>
        <dbReference type="Proteomes" id="UP000229315"/>
    </source>
</evidence>
<accession>A0A2H0UFM7</accession>
<dbReference type="CDD" id="cd00338">
    <property type="entry name" value="Ser_Recombinase"/>
    <property type="match status" value="1"/>
</dbReference>
<name>A0A2H0UFM7_9BACT</name>
<dbReference type="PANTHER" id="PTHR30461:SF23">
    <property type="entry name" value="DNA RECOMBINASE-RELATED"/>
    <property type="match status" value="1"/>
</dbReference>
<protein>
    <recommendedName>
        <fullName evidence="5">Resolvase/invertase-type recombinase catalytic domain-containing protein</fullName>
    </recommendedName>
</protein>
<gene>
    <name evidence="3" type="ORF">COU15_02380</name>
</gene>
<dbReference type="InterPro" id="IPR025827">
    <property type="entry name" value="Zn_ribbon_recom_dom"/>
</dbReference>
<dbReference type="Gene3D" id="3.90.1750.20">
    <property type="entry name" value="Putative Large Serine Recombinase, Chain B, Domain 2"/>
    <property type="match status" value="1"/>
</dbReference>
<dbReference type="EMBL" id="PFBH01000014">
    <property type="protein sequence ID" value="PIR85223.1"/>
    <property type="molecule type" value="Genomic_DNA"/>
</dbReference>
<evidence type="ECO:0000259" key="2">
    <source>
        <dbReference type="PROSITE" id="PS51737"/>
    </source>
</evidence>
<dbReference type="SUPFAM" id="SSF53041">
    <property type="entry name" value="Resolvase-like"/>
    <property type="match status" value="1"/>
</dbReference>
<feature type="domain" description="Recombinase" evidence="2">
    <location>
        <begin position="175"/>
        <end position="289"/>
    </location>
</feature>